<proteinExistence type="predicted"/>
<accession>A0A1M5TS49</accession>
<dbReference type="AlphaFoldDB" id="A0A1M5TS49"/>
<evidence type="ECO:0000256" key="1">
    <source>
        <dbReference type="SAM" id="Phobius"/>
    </source>
</evidence>
<feature type="transmembrane region" description="Helical" evidence="1">
    <location>
        <begin position="83"/>
        <end position="101"/>
    </location>
</feature>
<gene>
    <name evidence="2" type="ORF">SAMN05421807_108121</name>
</gene>
<name>A0A1M5TS49_9BACI</name>
<reference evidence="3" key="1">
    <citation type="submission" date="2016-11" db="EMBL/GenBank/DDBJ databases">
        <authorList>
            <person name="Varghese N."/>
            <person name="Submissions S."/>
        </authorList>
    </citation>
    <scope>NUCLEOTIDE SEQUENCE [LARGE SCALE GENOMIC DNA]</scope>
    <source>
        <strain evidence="3">CGMCC 1.6496</strain>
    </source>
</reference>
<keyword evidence="1" id="KW-0812">Transmembrane</keyword>
<feature type="transmembrane region" description="Helical" evidence="1">
    <location>
        <begin position="107"/>
        <end position="126"/>
    </location>
</feature>
<dbReference type="EMBL" id="FQXD01000008">
    <property type="protein sequence ID" value="SHH53602.1"/>
    <property type="molecule type" value="Genomic_DNA"/>
</dbReference>
<protein>
    <submittedName>
        <fullName evidence="2">Uncharacterized protein</fullName>
    </submittedName>
</protein>
<keyword evidence="1" id="KW-0472">Membrane</keyword>
<evidence type="ECO:0000313" key="2">
    <source>
        <dbReference type="EMBL" id="SHH53602.1"/>
    </source>
</evidence>
<evidence type="ECO:0000313" key="3">
    <source>
        <dbReference type="Proteomes" id="UP000184079"/>
    </source>
</evidence>
<sequence>MNTLPLLLRKLVTSYILTIFIAIYFAIFYLFPIESASYYLEVDFLGWTFIYSIYIFPVLLLYGSPISIIVELIHKKGIFKNRWLYILLHSLFGGFFGIIVVTLDSFLFNWLFILFGAFLALVYAVIDRILYIKIKSKKAIWISLSFPVIILAFMWGGFQFASEPLPPFTAEDAIKFASEGDEMLAKFPQKEGISKVKIDGYHIIQETKAEIIDDDTYIIYFFETWSKNSESDSFSVSYKIDRNSSTLHNSDWNYSRPFEY</sequence>
<organism evidence="2 3">
    <name type="scientific">Virgibacillus chiguensis</name>
    <dbReference type="NCBI Taxonomy" id="411959"/>
    <lineage>
        <taxon>Bacteria</taxon>
        <taxon>Bacillati</taxon>
        <taxon>Bacillota</taxon>
        <taxon>Bacilli</taxon>
        <taxon>Bacillales</taxon>
        <taxon>Bacillaceae</taxon>
        <taxon>Virgibacillus</taxon>
    </lineage>
</organism>
<feature type="transmembrane region" description="Helical" evidence="1">
    <location>
        <begin position="138"/>
        <end position="158"/>
    </location>
</feature>
<keyword evidence="1" id="KW-1133">Transmembrane helix</keyword>
<feature type="transmembrane region" description="Helical" evidence="1">
    <location>
        <begin position="44"/>
        <end position="62"/>
    </location>
</feature>
<dbReference type="Proteomes" id="UP000184079">
    <property type="component" value="Unassembled WGS sequence"/>
</dbReference>
<keyword evidence="3" id="KW-1185">Reference proteome</keyword>
<feature type="transmembrane region" description="Helical" evidence="1">
    <location>
        <begin position="12"/>
        <end position="32"/>
    </location>
</feature>